<comment type="caution">
    <text evidence="2">The sequence shown here is derived from an EMBL/GenBank/DDBJ whole genome shotgun (WGS) entry which is preliminary data.</text>
</comment>
<protein>
    <recommendedName>
        <fullName evidence="4">Encoded protein</fullName>
    </recommendedName>
</protein>
<proteinExistence type="predicted"/>
<evidence type="ECO:0008006" key="4">
    <source>
        <dbReference type="Google" id="ProtNLM"/>
    </source>
</evidence>
<keyword evidence="1" id="KW-0472">Membrane</keyword>
<evidence type="ECO:0000313" key="2">
    <source>
        <dbReference type="EMBL" id="KAF5836641.1"/>
    </source>
</evidence>
<gene>
    <name evidence="2" type="ORF">DUNSADRAFT_5635</name>
</gene>
<sequence>MLIHPVQYGCETTLFCSPTGIAILVTCVAFGSLFWASIERHHKPLKASIQRHQGIHWKASKYPLEGIKGHWKTMHLKASFERLFHIRDQLEQSRARRQTPRGNTPCNCSAICCL</sequence>
<reference evidence="2" key="1">
    <citation type="submission" date="2017-08" db="EMBL/GenBank/DDBJ databases">
        <authorList>
            <person name="Polle J.E."/>
            <person name="Barry K."/>
            <person name="Cushman J."/>
            <person name="Schmutz J."/>
            <person name="Tran D."/>
            <person name="Hathwaick L.T."/>
            <person name="Yim W.C."/>
            <person name="Jenkins J."/>
            <person name="Mckie-Krisberg Z.M."/>
            <person name="Prochnik S."/>
            <person name="Lindquist E."/>
            <person name="Dockter R.B."/>
            <person name="Adam C."/>
            <person name="Molina H."/>
            <person name="Bunkerborg J."/>
            <person name="Jin E."/>
            <person name="Buchheim M."/>
            <person name="Magnuson J."/>
        </authorList>
    </citation>
    <scope>NUCLEOTIDE SEQUENCE</scope>
    <source>
        <strain evidence="2">CCAP 19/18</strain>
    </source>
</reference>
<evidence type="ECO:0000256" key="1">
    <source>
        <dbReference type="SAM" id="Phobius"/>
    </source>
</evidence>
<evidence type="ECO:0000313" key="3">
    <source>
        <dbReference type="Proteomes" id="UP000815325"/>
    </source>
</evidence>
<dbReference type="EMBL" id="MU069650">
    <property type="protein sequence ID" value="KAF5836641.1"/>
    <property type="molecule type" value="Genomic_DNA"/>
</dbReference>
<keyword evidence="1" id="KW-0812">Transmembrane</keyword>
<name>A0ABQ7GPX5_DUNSA</name>
<keyword evidence="3" id="KW-1185">Reference proteome</keyword>
<keyword evidence="1" id="KW-1133">Transmembrane helix</keyword>
<dbReference type="Proteomes" id="UP000815325">
    <property type="component" value="Unassembled WGS sequence"/>
</dbReference>
<organism evidence="2 3">
    <name type="scientific">Dunaliella salina</name>
    <name type="common">Green alga</name>
    <name type="synonym">Protococcus salinus</name>
    <dbReference type="NCBI Taxonomy" id="3046"/>
    <lineage>
        <taxon>Eukaryota</taxon>
        <taxon>Viridiplantae</taxon>
        <taxon>Chlorophyta</taxon>
        <taxon>core chlorophytes</taxon>
        <taxon>Chlorophyceae</taxon>
        <taxon>CS clade</taxon>
        <taxon>Chlamydomonadales</taxon>
        <taxon>Dunaliellaceae</taxon>
        <taxon>Dunaliella</taxon>
    </lineage>
</organism>
<feature type="transmembrane region" description="Helical" evidence="1">
    <location>
        <begin position="20"/>
        <end position="38"/>
    </location>
</feature>
<accession>A0ABQ7GPX5</accession>